<dbReference type="Gene3D" id="1.10.10.60">
    <property type="entry name" value="Homeodomain-like"/>
    <property type="match status" value="1"/>
</dbReference>
<keyword evidence="19" id="KW-1185">Reference proteome</keyword>
<dbReference type="InterPro" id="IPR011123">
    <property type="entry name" value="Y_Y_Y"/>
</dbReference>
<dbReference type="STRING" id="681398.PJIAN_4822"/>
<dbReference type="FunFam" id="3.30.565.10:FF:000037">
    <property type="entry name" value="Hybrid sensor histidine kinase/response regulator"/>
    <property type="match status" value="1"/>
</dbReference>
<dbReference type="Pfam" id="PF07494">
    <property type="entry name" value="Reg_prop"/>
    <property type="match status" value="4"/>
</dbReference>
<keyword evidence="7" id="KW-0067">ATP-binding</keyword>
<dbReference type="Gene3D" id="3.30.565.10">
    <property type="entry name" value="Histidine kinase-like ATPase, C-terminal domain"/>
    <property type="match status" value="1"/>
</dbReference>
<organism evidence="18 19">
    <name type="scientific">Paludibacter jiangxiensis</name>
    <dbReference type="NCBI Taxonomy" id="681398"/>
    <lineage>
        <taxon>Bacteria</taxon>
        <taxon>Pseudomonadati</taxon>
        <taxon>Bacteroidota</taxon>
        <taxon>Bacteroidia</taxon>
        <taxon>Bacteroidales</taxon>
        <taxon>Paludibacteraceae</taxon>
        <taxon>Paludibacter</taxon>
    </lineage>
</organism>
<evidence type="ECO:0000256" key="2">
    <source>
        <dbReference type="ARBA" id="ARBA00012438"/>
    </source>
</evidence>
<dbReference type="Gene3D" id="2.130.10.10">
    <property type="entry name" value="YVTN repeat-like/Quinoprotein amine dehydrogenase"/>
    <property type="match status" value="2"/>
</dbReference>
<keyword evidence="8" id="KW-0902">Two-component regulatory system</keyword>
<dbReference type="PROSITE" id="PS50110">
    <property type="entry name" value="RESPONSE_REGULATORY"/>
    <property type="match status" value="1"/>
</dbReference>
<dbReference type="CDD" id="cd00082">
    <property type="entry name" value="HisKA"/>
    <property type="match status" value="1"/>
</dbReference>
<keyword evidence="14" id="KW-0732">Signal</keyword>
<evidence type="ECO:0000256" key="8">
    <source>
        <dbReference type="ARBA" id="ARBA00023012"/>
    </source>
</evidence>
<dbReference type="PRINTS" id="PR00344">
    <property type="entry name" value="BCTRLSENSOR"/>
</dbReference>
<dbReference type="Pfam" id="PF02518">
    <property type="entry name" value="HATPase_c"/>
    <property type="match status" value="1"/>
</dbReference>
<keyword evidence="3 12" id="KW-0597">Phosphoprotein</keyword>
<dbReference type="OrthoDB" id="993208at2"/>
<dbReference type="CDD" id="cd00075">
    <property type="entry name" value="HATPase"/>
    <property type="match status" value="1"/>
</dbReference>
<evidence type="ECO:0000256" key="1">
    <source>
        <dbReference type="ARBA" id="ARBA00000085"/>
    </source>
</evidence>
<evidence type="ECO:0000256" key="4">
    <source>
        <dbReference type="ARBA" id="ARBA00022679"/>
    </source>
</evidence>
<dbReference type="InterPro" id="IPR005467">
    <property type="entry name" value="His_kinase_dom"/>
</dbReference>
<dbReference type="SMART" id="SM00387">
    <property type="entry name" value="HATPase_c"/>
    <property type="match status" value="1"/>
</dbReference>
<feature type="domain" description="Histidine kinase" evidence="16">
    <location>
        <begin position="842"/>
        <end position="1059"/>
    </location>
</feature>
<protein>
    <recommendedName>
        <fullName evidence="2">histidine kinase</fullName>
        <ecNumber evidence="2">2.7.13.3</ecNumber>
    </recommendedName>
</protein>
<dbReference type="Pfam" id="PF00072">
    <property type="entry name" value="Response_reg"/>
    <property type="match status" value="1"/>
</dbReference>
<dbReference type="SMART" id="SM00388">
    <property type="entry name" value="HisKA"/>
    <property type="match status" value="1"/>
</dbReference>
<dbReference type="CDD" id="cd17574">
    <property type="entry name" value="REC_OmpR"/>
    <property type="match status" value="1"/>
</dbReference>
<evidence type="ECO:0000256" key="10">
    <source>
        <dbReference type="ARBA" id="ARBA00023125"/>
    </source>
</evidence>
<evidence type="ECO:0000259" key="17">
    <source>
        <dbReference type="PROSITE" id="PS50110"/>
    </source>
</evidence>
<dbReference type="GO" id="GO:0003700">
    <property type="term" value="F:DNA-binding transcription factor activity"/>
    <property type="evidence" value="ECO:0007669"/>
    <property type="project" value="InterPro"/>
</dbReference>
<dbReference type="InterPro" id="IPR015943">
    <property type="entry name" value="WD40/YVTN_repeat-like_dom_sf"/>
</dbReference>
<evidence type="ECO:0000256" key="13">
    <source>
        <dbReference type="SAM" id="Phobius"/>
    </source>
</evidence>
<dbReference type="InterPro" id="IPR018062">
    <property type="entry name" value="HTH_AraC-typ_CS"/>
</dbReference>
<comment type="caution">
    <text evidence="18">The sequence shown here is derived from an EMBL/GenBank/DDBJ whole genome shotgun (WGS) entry which is preliminary data.</text>
</comment>
<dbReference type="SUPFAM" id="SSF52172">
    <property type="entry name" value="CheY-like"/>
    <property type="match status" value="1"/>
</dbReference>
<dbReference type="Gene3D" id="2.60.40.10">
    <property type="entry name" value="Immunoglobulins"/>
    <property type="match status" value="1"/>
</dbReference>
<evidence type="ECO:0000256" key="14">
    <source>
        <dbReference type="SAM" id="SignalP"/>
    </source>
</evidence>
<dbReference type="Pfam" id="PF12833">
    <property type="entry name" value="HTH_18"/>
    <property type="match status" value="1"/>
</dbReference>
<dbReference type="InterPro" id="IPR004358">
    <property type="entry name" value="Sig_transdc_His_kin-like_C"/>
</dbReference>
<sequence>MFKFVLMKYHLTKILTILCLCFASSSYGRTTSLSFQHFPYIDQLPSNSINRLYNDKEGYMWFGSKDGLCRFDGYSIKIFRSSSTNPNRLTNNSIQTIAEDDNNRIWIGTLAGVNIIDKKNYRIQPLNNQYVGRDKVNSIIKDKQGTMWVGTGNNGLIRIYPDGSSIRFGANVKGRYHISGNTIMKLYEDSEGRIWVMINNQGISLFHPEKLQFEQFPPFSGMGDPFNMIEDYPDHFLICTWGEGMYSMDLKRLSGNPFKQISVIQNGKRITFPDISYSLLRDKKFGYVWVVTFTGLVVMEKKDDNTYNIVHSDDLFPEPYYKLFHEIVQDNQGNLWLGSIGDGIFTLNFNNMSIQTNPLTNIKVETGSIPIVIGLCETADGYIYTALNRCGLYVLNPQTGKISKARIPMIETIKSISAIKHLKRHHQIWICEEGNPMIYMLSDKQQSLAPGTIKLPVKSTTITNLFEDSYGNVWVGTDNGLYCKSMADNAIRLVKTIPNITAINEDNKRNIWVGSDKQGVVKYQRDNRGSIVKVISFNRSAGNLPNNSIQSICCQRNGNVSLGTRVGSIYFYDERNNSMHDVSKQYGITEEAVFDILEDNSGALWISTIKKIIRFNPASHTTTYYTQSDGVMVTSFRQNAAVKLSNGTMLFGGNNGLCSFAPNAVSMTNRMKPKVVITDIQVKNQSIFEAENDKQYEAEDNALVLKNTDDDVSIEFSTLNFTSADKIQYAYRLVGINKDWIYIGNNRHFVNYANLSPGRYTFEVKATDENGQWGDQITSLVIIKKPPFYQTWWAYLFYLIIAGGIAWFLFNRVRLRNELRISRIEKEKSEELAQTKLRYFTNISHDLLTPLTIISLLTDELQSKSPSDKNQIELIRNNVNRLRRLIKQILAFRKIDTGNMKLKVKKGDVVSFVREVCYTNFQPLIKEKNISFAVEAPFDNFIAWFDPDKLDKVLYNLLSNAFKFTPSGGSIIVKMSFPVQEGLTFLQLSVSDTGEGIHEKDLPHIFSRFYISNSSDQSQSNGIGLSLVRDLLQIHKGEIRVMSKLHEGTTFTFEIPVSEGAFNEEEFATEDSEISRQNPAYEESADVNEVATTVQPEHASYNILVVEDNKELNQIIVDHLCDRFTVHSATNGLHALNIIKEYPIDLIISDVMMPEMDGLALCRTVKSDLVTSHIDILLLTAKSSADDQVDYFNAGADAYMPKPFDLKVLAARVNNLLNRKKQNVRDFRKNKEVNISAMHYGSLDEEFMKKAVLVVEQHMSDFNFDFDRFAETMNSSKSTLHRKLKALTDLSPGEFIRNVRLKHACEMLVSTNDPISEIAYALGFNNPKYFSSCFKSEFEMTPREYRDVHQPA</sequence>
<gene>
    <name evidence="18" type="ORF">PJIAN_4822</name>
</gene>
<dbReference type="Pfam" id="PF07495">
    <property type="entry name" value="Y_Y_Y"/>
    <property type="match status" value="1"/>
</dbReference>
<proteinExistence type="predicted"/>
<accession>A0A161LXJ6</accession>
<dbReference type="Gene3D" id="1.10.287.130">
    <property type="match status" value="1"/>
</dbReference>
<dbReference type="PROSITE" id="PS01124">
    <property type="entry name" value="HTH_ARAC_FAMILY_2"/>
    <property type="match status" value="1"/>
</dbReference>
<evidence type="ECO:0000256" key="6">
    <source>
        <dbReference type="ARBA" id="ARBA00022777"/>
    </source>
</evidence>
<evidence type="ECO:0000313" key="18">
    <source>
        <dbReference type="EMBL" id="GAT64272.1"/>
    </source>
</evidence>
<keyword evidence="13" id="KW-0472">Membrane</keyword>
<dbReference type="SMART" id="SM00448">
    <property type="entry name" value="REC"/>
    <property type="match status" value="1"/>
</dbReference>
<evidence type="ECO:0000256" key="3">
    <source>
        <dbReference type="ARBA" id="ARBA00022553"/>
    </source>
</evidence>
<keyword evidence="4" id="KW-0808">Transferase</keyword>
<feature type="chain" id="PRO_5007824310" description="histidine kinase" evidence="14">
    <location>
        <begin position="29"/>
        <end position="1352"/>
    </location>
</feature>
<keyword evidence="9" id="KW-0805">Transcription regulation</keyword>
<dbReference type="PROSITE" id="PS00041">
    <property type="entry name" value="HTH_ARAC_FAMILY_1"/>
    <property type="match status" value="1"/>
</dbReference>
<evidence type="ECO:0000259" key="16">
    <source>
        <dbReference type="PROSITE" id="PS50109"/>
    </source>
</evidence>
<evidence type="ECO:0000256" key="12">
    <source>
        <dbReference type="PROSITE-ProRule" id="PRU00169"/>
    </source>
</evidence>
<name>A0A161LXJ6_9BACT</name>
<feature type="domain" description="Response regulatory" evidence="17">
    <location>
        <begin position="1102"/>
        <end position="1217"/>
    </location>
</feature>
<dbReference type="GO" id="GO:0043565">
    <property type="term" value="F:sequence-specific DNA binding"/>
    <property type="evidence" value="ECO:0007669"/>
    <property type="project" value="InterPro"/>
</dbReference>
<keyword evidence="13" id="KW-0812">Transmembrane</keyword>
<dbReference type="SUPFAM" id="SSF63829">
    <property type="entry name" value="Calcium-dependent phosphotriesterase"/>
    <property type="match status" value="2"/>
</dbReference>
<keyword evidence="5" id="KW-0547">Nucleotide-binding</keyword>
<dbReference type="SUPFAM" id="SSF46689">
    <property type="entry name" value="Homeodomain-like"/>
    <property type="match status" value="1"/>
</dbReference>
<dbReference type="PANTHER" id="PTHR43547:SF2">
    <property type="entry name" value="HYBRID SIGNAL TRANSDUCTION HISTIDINE KINASE C"/>
    <property type="match status" value="1"/>
</dbReference>
<feature type="transmembrane region" description="Helical" evidence="13">
    <location>
        <begin position="792"/>
        <end position="810"/>
    </location>
</feature>
<dbReference type="InterPro" id="IPR003594">
    <property type="entry name" value="HATPase_dom"/>
</dbReference>
<dbReference type="InterPro" id="IPR011110">
    <property type="entry name" value="Reg_prop"/>
</dbReference>
<evidence type="ECO:0000256" key="9">
    <source>
        <dbReference type="ARBA" id="ARBA00023015"/>
    </source>
</evidence>
<keyword evidence="11" id="KW-0804">Transcription</keyword>
<dbReference type="Proteomes" id="UP000076586">
    <property type="component" value="Unassembled WGS sequence"/>
</dbReference>
<dbReference type="InterPro" id="IPR013783">
    <property type="entry name" value="Ig-like_fold"/>
</dbReference>
<dbReference type="EMBL" id="BDCR01000004">
    <property type="protein sequence ID" value="GAT64272.1"/>
    <property type="molecule type" value="Genomic_DNA"/>
</dbReference>
<comment type="catalytic activity">
    <reaction evidence="1">
        <text>ATP + protein L-histidine = ADP + protein N-phospho-L-histidine.</text>
        <dbReference type="EC" id="2.7.13.3"/>
    </reaction>
</comment>
<feature type="modified residue" description="4-aspartylphosphate" evidence="12">
    <location>
        <position position="1150"/>
    </location>
</feature>
<feature type="domain" description="HTH araC/xylS-type" evidence="15">
    <location>
        <begin position="1249"/>
        <end position="1348"/>
    </location>
</feature>
<evidence type="ECO:0000259" key="15">
    <source>
        <dbReference type="PROSITE" id="PS01124"/>
    </source>
</evidence>
<dbReference type="PROSITE" id="PS50109">
    <property type="entry name" value="HIS_KIN"/>
    <property type="match status" value="1"/>
</dbReference>
<evidence type="ECO:0000256" key="7">
    <source>
        <dbReference type="ARBA" id="ARBA00022840"/>
    </source>
</evidence>
<evidence type="ECO:0000313" key="19">
    <source>
        <dbReference type="Proteomes" id="UP000076586"/>
    </source>
</evidence>
<dbReference type="InterPro" id="IPR009057">
    <property type="entry name" value="Homeodomain-like_sf"/>
</dbReference>
<feature type="signal peptide" evidence="14">
    <location>
        <begin position="1"/>
        <end position="28"/>
    </location>
</feature>
<dbReference type="SMART" id="SM00342">
    <property type="entry name" value="HTH_ARAC"/>
    <property type="match status" value="1"/>
</dbReference>
<dbReference type="SUPFAM" id="SSF47384">
    <property type="entry name" value="Homodimeric domain of signal transducing histidine kinase"/>
    <property type="match status" value="1"/>
</dbReference>
<evidence type="ECO:0000256" key="11">
    <source>
        <dbReference type="ARBA" id="ARBA00023163"/>
    </source>
</evidence>
<keyword evidence="13" id="KW-1133">Transmembrane helix</keyword>
<dbReference type="SUPFAM" id="SSF55874">
    <property type="entry name" value="ATPase domain of HSP90 chaperone/DNA topoisomerase II/histidine kinase"/>
    <property type="match status" value="1"/>
</dbReference>
<dbReference type="GO" id="GO:0000155">
    <property type="term" value="F:phosphorelay sensor kinase activity"/>
    <property type="evidence" value="ECO:0007669"/>
    <property type="project" value="InterPro"/>
</dbReference>
<dbReference type="InterPro" id="IPR018060">
    <property type="entry name" value="HTH_AraC"/>
</dbReference>
<reference evidence="19" key="1">
    <citation type="submission" date="2016-04" db="EMBL/GenBank/DDBJ databases">
        <title>Draft genome sequence of Paludibacter jiangxiensis strain NM7.</title>
        <authorList>
            <person name="Qiu Y."/>
            <person name="Matsuura N."/>
            <person name="Ohashi A."/>
            <person name="Tourlousse M.D."/>
            <person name="Sekiguchi Y."/>
        </authorList>
    </citation>
    <scope>NUCLEOTIDE SEQUENCE [LARGE SCALE GENOMIC DNA]</scope>
    <source>
        <strain evidence="19">NM7</strain>
    </source>
</reference>
<evidence type="ECO:0000256" key="5">
    <source>
        <dbReference type="ARBA" id="ARBA00022741"/>
    </source>
</evidence>
<dbReference type="InterPro" id="IPR003661">
    <property type="entry name" value="HisK_dim/P_dom"/>
</dbReference>
<dbReference type="InterPro" id="IPR011006">
    <property type="entry name" value="CheY-like_superfamily"/>
</dbReference>
<dbReference type="Pfam" id="PF00512">
    <property type="entry name" value="HisKA"/>
    <property type="match status" value="1"/>
</dbReference>
<dbReference type="InterPro" id="IPR036890">
    <property type="entry name" value="HATPase_C_sf"/>
</dbReference>
<keyword evidence="10" id="KW-0238">DNA-binding</keyword>
<keyword evidence="6 18" id="KW-0418">Kinase</keyword>
<dbReference type="InterPro" id="IPR001789">
    <property type="entry name" value="Sig_transdc_resp-reg_receiver"/>
</dbReference>
<reference evidence="19" key="2">
    <citation type="journal article" date="2017" name="Genome Announc.">
        <title>Draft genome sequence of Paludibacter jiangxiensis NM7(T), a propionate-producing fermentative bacterium.</title>
        <authorList>
            <person name="Qiu Y.-L."/>
            <person name="Tourlousse D.M."/>
            <person name="Matsuura N."/>
            <person name="Ohashi A."/>
            <person name="Sekiguchi Y."/>
        </authorList>
    </citation>
    <scope>NUCLEOTIDE SEQUENCE [LARGE SCALE GENOMIC DNA]</scope>
    <source>
        <strain evidence="19">NM7</strain>
    </source>
</reference>
<dbReference type="EC" id="2.7.13.3" evidence="2"/>
<dbReference type="Gene3D" id="3.40.50.2300">
    <property type="match status" value="1"/>
</dbReference>
<dbReference type="PANTHER" id="PTHR43547">
    <property type="entry name" value="TWO-COMPONENT HISTIDINE KINASE"/>
    <property type="match status" value="1"/>
</dbReference>
<dbReference type="GO" id="GO:0005524">
    <property type="term" value="F:ATP binding"/>
    <property type="evidence" value="ECO:0007669"/>
    <property type="project" value="UniProtKB-KW"/>
</dbReference>
<dbReference type="InterPro" id="IPR036097">
    <property type="entry name" value="HisK_dim/P_sf"/>
</dbReference>